<dbReference type="InterPro" id="IPR015421">
    <property type="entry name" value="PyrdxlP-dep_Trfase_major"/>
</dbReference>
<evidence type="ECO:0000256" key="1">
    <source>
        <dbReference type="ARBA" id="ARBA00001933"/>
    </source>
</evidence>
<dbReference type="EMBL" id="JAAGAX010000016">
    <property type="protein sequence ID" value="KAF2288253.1"/>
    <property type="molecule type" value="Genomic_DNA"/>
</dbReference>
<comment type="caution">
    <text evidence="8">The sequence shown here is derived from an EMBL/GenBank/DDBJ whole genome shotgun (WGS) entry which is preliminary data.</text>
</comment>
<evidence type="ECO:0000256" key="5">
    <source>
        <dbReference type="ARBA" id="ARBA00023239"/>
    </source>
</evidence>
<dbReference type="AlphaFoldDB" id="A0A6A6KJM3"/>
<evidence type="ECO:0000256" key="2">
    <source>
        <dbReference type="ARBA" id="ARBA00009533"/>
    </source>
</evidence>
<evidence type="ECO:0000256" key="3">
    <source>
        <dbReference type="ARBA" id="ARBA00022793"/>
    </source>
</evidence>
<dbReference type="Pfam" id="PF00282">
    <property type="entry name" value="Pyridoxal_deC"/>
    <property type="match status" value="1"/>
</dbReference>
<name>A0A6A6KJM3_HEVBR</name>
<sequence>MLCSGLNIVGFNWISSPAATELESLVIDWMGKLLKLPPSFLFSGNGGGLLHGSTCEAIVCTLAAARDKALKRMGWDKISKLVVYASDQTHATLFKGTKIVGIPSSNIRSLPTSFLSEFSLPPQTLQEAIENDIKSGFYPLFLCATVGTTACGAVDPILELGEIATKYNLWFHIDAAYAGSACICPEFRHYLDGVELADSISMNPHKWLLTNMDCCCLWVKQPHSLINSLASDAEYLRNSASESNNVVDYKDWQIALSRRFKALKLWVVLRRHGLSNIMCHIRSDVNLAKRFESLVGTDKRFEIVVPRSHEIADGVNKSAQAVQAEDSGIRQIGTLARQDTIPMIQEKASLPIISLQPVVAGAAKQTAHAVGQATKTFMNIISRERFHGIYWYTDIVNAFSIICD</sequence>
<keyword evidence="4 6" id="KW-0663">Pyridoxal phosphate</keyword>
<feature type="modified residue" description="N6-(pyridoxal phosphate)lysine" evidence="6">
    <location>
        <position position="206"/>
    </location>
</feature>
<evidence type="ECO:0000256" key="4">
    <source>
        <dbReference type="ARBA" id="ARBA00022898"/>
    </source>
</evidence>
<dbReference type="PROSITE" id="PS00392">
    <property type="entry name" value="DDC_GAD_HDC_YDC"/>
    <property type="match status" value="1"/>
</dbReference>
<dbReference type="GO" id="GO:0005737">
    <property type="term" value="C:cytoplasm"/>
    <property type="evidence" value="ECO:0007669"/>
    <property type="project" value="TreeGrafter"/>
</dbReference>
<dbReference type="InterPro" id="IPR002129">
    <property type="entry name" value="PyrdxlP-dep_de-COase"/>
</dbReference>
<evidence type="ECO:0008006" key="10">
    <source>
        <dbReference type="Google" id="ProtNLM"/>
    </source>
</evidence>
<dbReference type="InterPro" id="IPR010977">
    <property type="entry name" value="Aromatic_deC"/>
</dbReference>
<evidence type="ECO:0000256" key="6">
    <source>
        <dbReference type="PIRSR" id="PIRSR602129-50"/>
    </source>
</evidence>
<dbReference type="GO" id="GO:0030170">
    <property type="term" value="F:pyridoxal phosphate binding"/>
    <property type="evidence" value="ECO:0007669"/>
    <property type="project" value="InterPro"/>
</dbReference>
<dbReference type="InterPro" id="IPR021115">
    <property type="entry name" value="Pyridoxal-P_BS"/>
</dbReference>
<dbReference type="Gene3D" id="3.40.640.10">
    <property type="entry name" value="Type I PLP-dependent aspartate aminotransferase-like (Major domain)"/>
    <property type="match status" value="1"/>
</dbReference>
<keyword evidence="3" id="KW-0210">Decarboxylase</keyword>
<dbReference type="GO" id="GO:0019752">
    <property type="term" value="P:carboxylic acid metabolic process"/>
    <property type="evidence" value="ECO:0007669"/>
    <property type="project" value="InterPro"/>
</dbReference>
<protein>
    <recommendedName>
        <fullName evidence="10">Tyrosine decarboxylase</fullName>
    </recommendedName>
</protein>
<dbReference type="GO" id="GO:0006520">
    <property type="term" value="P:amino acid metabolic process"/>
    <property type="evidence" value="ECO:0007669"/>
    <property type="project" value="InterPro"/>
</dbReference>
<dbReference type="InterPro" id="IPR015424">
    <property type="entry name" value="PyrdxlP-dep_Trfase"/>
</dbReference>
<dbReference type="PANTHER" id="PTHR11999">
    <property type="entry name" value="GROUP II PYRIDOXAL-5-PHOSPHATE DECARBOXYLASE"/>
    <property type="match status" value="1"/>
</dbReference>
<reference evidence="8 9" key="1">
    <citation type="journal article" date="2020" name="Mol. Plant">
        <title>The Chromosome-Based Rubber Tree Genome Provides New Insights into Spurge Genome Evolution and Rubber Biosynthesis.</title>
        <authorList>
            <person name="Liu J."/>
            <person name="Shi C."/>
            <person name="Shi C.C."/>
            <person name="Li W."/>
            <person name="Zhang Q.J."/>
            <person name="Zhang Y."/>
            <person name="Li K."/>
            <person name="Lu H.F."/>
            <person name="Shi C."/>
            <person name="Zhu S.T."/>
            <person name="Xiao Z.Y."/>
            <person name="Nan H."/>
            <person name="Yue Y."/>
            <person name="Zhu X.G."/>
            <person name="Wu Y."/>
            <person name="Hong X.N."/>
            <person name="Fan G.Y."/>
            <person name="Tong Y."/>
            <person name="Zhang D."/>
            <person name="Mao C.L."/>
            <person name="Liu Y.L."/>
            <person name="Hao S.J."/>
            <person name="Liu W.Q."/>
            <person name="Lv M.Q."/>
            <person name="Zhang H.B."/>
            <person name="Liu Y."/>
            <person name="Hu-Tang G.R."/>
            <person name="Wang J.P."/>
            <person name="Wang J.H."/>
            <person name="Sun Y.H."/>
            <person name="Ni S.B."/>
            <person name="Chen W.B."/>
            <person name="Zhang X.C."/>
            <person name="Jiao Y.N."/>
            <person name="Eichler E.E."/>
            <person name="Li G.H."/>
            <person name="Liu X."/>
            <person name="Gao L.Z."/>
        </authorList>
    </citation>
    <scope>NUCLEOTIDE SEQUENCE [LARGE SCALE GENOMIC DNA]</scope>
    <source>
        <strain evidence="9">cv. GT1</strain>
        <tissue evidence="8">Leaf</tissue>
    </source>
</reference>
<organism evidence="8 9">
    <name type="scientific">Hevea brasiliensis</name>
    <name type="common">Para rubber tree</name>
    <name type="synonym">Siphonia brasiliensis</name>
    <dbReference type="NCBI Taxonomy" id="3981"/>
    <lineage>
        <taxon>Eukaryota</taxon>
        <taxon>Viridiplantae</taxon>
        <taxon>Streptophyta</taxon>
        <taxon>Embryophyta</taxon>
        <taxon>Tracheophyta</taxon>
        <taxon>Spermatophyta</taxon>
        <taxon>Magnoliopsida</taxon>
        <taxon>eudicotyledons</taxon>
        <taxon>Gunneridae</taxon>
        <taxon>Pentapetalae</taxon>
        <taxon>rosids</taxon>
        <taxon>fabids</taxon>
        <taxon>Malpighiales</taxon>
        <taxon>Euphorbiaceae</taxon>
        <taxon>Crotonoideae</taxon>
        <taxon>Micrandreae</taxon>
        <taxon>Hevea</taxon>
    </lineage>
</organism>
<keyword evidence="9" id="KW-1185">Reference proteome</keyword>
<dbReference type="PRINTS" id="PR00800">
    <property type="entry name" value="YHDCRBOXLASE"/>
</dbReference>
<comment type="similarity">
    <text evidence="2 7">Belongs to the group II decarboxylase family.</text>
</comment>
<accession>A0A6A6KJM3</accession>
<evidence type="ECO:0000313" key="9">
    <source>
        <dbReference type="Proteomes" id="UP000467840"/>
    </source>
</evidence>
<dbReference type="SUPFAM" id="SSF53383">
    <property type="entry name" value="PLP-dependent transferases"/>
    <property type="match status" value="1"/>
</dbReference>
<proteinExistence type="inferred from homology"/>
<evidence type="ECO:0000313" key="8">
    <source>
        <dbReference type="EMBL" id="KAF2288253.1"/>
    </source>
</evidence>
<gene>
    <name evidence="8" type="ORF">GH714_005300</name>
</gene>
<keyword evidence="5 7" id="KW-0456">Lyase</keyword>
<dbReference type="FunFam" id="3.40.640.10:FF:000025">
    <property type="entry name" value="Histidine decarboxylase"/>
    <property type="match status" value="1"/>
</dbReference>
<comment type="cofactor">
    <cofactor evidence="1 6 7">
        <name>pyridoxal 5'-phosphate</name>
        <dbReference type="ChEBI" id="CHEBI:597326"/>
    </cofactor>
</comment>
<dbReference type="Proteomes" id="UP000467840">
    <property type="component" value="Chromosome 8"/>
</dbReference>
<evidence type="ECO:0000256" key="7">
    <source>
        <dbReference type="RuleBase" id="RU000382"/>
    </source>
</evidence>
<dbReference type="GO" id="GO:0016831">
    <property type="term" value="F:carboxy-lyase activity"/>
    <property type="evidence" value="ECO:0007669"/>
    <property type="project" value="UniProtKB-KW"/>
</dbReference>
<dbReference type="PANTHER" id="PTHR11999:SF169">
    <property type="entry name" value="TYROSINE DECARBOXYLASE 1-LIKE"/>
    <property type="match status" value="1"/>
</dbReference>